<evidence type="ECO:0000313" key="6">
    <source>
        <dbReference type="Proteomes" id="UP000619041"/>
    </source>
</evidence>
<feature type="compositionally biased region" description="Low complexity" evidence="2">
    <location>
        <begin position="14"/>
        <end position="25"/>
    </location>
</feature>
<sequence length="343" mass="36635">MHVAAALALLSPGAAQASGSPSPLSADPPTNLPRPGEAEIDDALAISGTDIAAEKLRTRMTVPVIVNGRGPYRFVVDSGADTSVVGERLASALALPSGSPAFLIGVTENAWINRAMVDRFDLGPSSVSNLEVPVLKDLDIGAEGMVGLDALVDQRLVLDFERRTISIDDRTRPAAMMDGEIVVTARLRRGQLILTRIRAGLTPVEAVIDTGSEATIGNLALRNRLRKRFPDRFGTIELQGVTGVASKLEAAVIPELKMGQVTLRNVPIAFGDLPPFKVFGMRDRPALLLGTDLMETFRKVSLDFAARKVRFQLRQCEPHSVVVKAAVTRTMKLSADGGAVCAR</sequence>
<protein>
    <recommendedName>
        <fullName evidence="4">Peptidase A2 domain-containing protein</fullName>
    </recommendedName>
</protein>
<dbReference type="InterPro" id="IPR001969">
    <property type="entry name" value="Aspartic_peptidase_AS"/>
</dbReference>
<proteinExistence type="predicted"/>
<keyword evidence="3" id="KW-0732">Signal</keyword>
<feature type="domain" description="Peptidase A2" evidence="4">
    <location>
        <begin position="204"/>
        <end position="293"/>
    </location>
</feature>
<dbReference type="InterPro" id="IPR001995">
    <property type="entry name" value="Peptidase_A2_cat"/>
</dbReference>
<name>A0ABQ1S9K8_9SPHN</name>
<gene>
    <name evidence="5" type="ORF">GCM10011515_21280</name>
</gene>
<evidence type="ECO:0000256" key="2">
    <source>
        <dbReference type="SAM" id="MobiDB-lite"/>
    </source>
</evidence>
<feature type="signal peptide" evidence="3">
    <location>
        <begin position="1"/>
        <end position="17"/>
    </location>
</feature>
<organism evidence="5 6">
    <name type="scientific">Tsuneonella deserti</name>
    <dbReference type="NCBI Taxonomy" id="2035528"/>
    <lineage>
        <taxon>Bacteria</taxon>
        <taxon>Pseudomonadati</taxon>
        <taxon>Pseudomonadota</taxon>
        <taxon>Alphaproteobacteria</taxon>
        <taxon>Sphingomonadales</taxon>
        <taxon>Erythrobacteraceae</taxon>
        <taxon>Tsuneonella</taxon>
    </lineage>
</organism>
<dbReference type="InterPro" id="IPR034122">
    <property type="entry name" value="Retropepsin-like_bacterial"/>
</dbReference>
<dbReference type="EMBL" id="BMKL01000001">
    <property type="protein sequence ID" value="GGE01249.1"/>
    <property type="molecule type" value="Genomic_DNA"/>
</dbReference>
<dbReference type="CDD" id="cd05483">
    <property type="entry name" value="retropepsin_like_bacteria"/>
    <property type="match status" value="1"/>
</dbReference>
<accession>A0ABQ1S9K8</accession>
<dbReference type="Gene3D" id="2.40.70.10">
    <property type="entry name" value="Acid Proteases"/>
    <property type="match status" value="2"/>
</dbReference>
<dbReference type="Pfam" id="PF13650">
    <property type="entry name" value="Asp_protease_2"/>
    <property type="match status" value="2"/>
</dbReference>
<feature type="chain" id="PRO_5046729140" description="Peptidase A2 domain-containing protein" evidence="3">
    <location>
        <begin position="18"/>
        <end position="343"/>
    </location>
</feature>
<feature type="region of interest" description="Disordered" evidence="2">
    <location>
        <begin position="14"/>
        <end position="36"/>
    </location>
</feature>
<dbReference type="PROSITE" id="PS50175">
    <property type="entry name" value="ASP_PROT_RETROV"/>
    <property type="match status" value="1"/>
</dbReference>
<evidence type="ECO:0000256" key="1">
    <source>
        <dbReference type="ARBA" id="ARBA00022801"/>
    </source>
</evidence>
<reference evidence="6" key="1">
    <citation type="journal article" date="2019" name="Int. J. Syst. Evol. Microbiol.">
        <title>The Global Catalogue of Microorganisms (GCM) 10K type strain sequencing project: providing services to taxonomists for standard genome sequencing and annotation.</title>
        <authorList>
            <consortium name="The Broad Institute Genomics Platform"/>
            <consortium name="The Broad Institute Genome Sequencing Center for Infectious Disease"/>
            <person name="Wu L."/>
            <person name="Ma J."/>
        </authorList>
    </citation>
    <scope>NUCLEOTIDE SEQUENCE [LARGE SCALE GENOMIC DNA]</scope>
    <source>
        <strain evidence="6">CGMCC 1.15959</strain>
    </source>
</reference>
<dbReference type="InterPro" id="IPR021109">
    <property type="entry name" value="Peptidase_aspartic_dom_sf"/>
</dbReference>
<evidence type="ECO:0000313" key="5">
    <source>
        <dbReference type="EMBL" id="GGE01249.1"/>
    </source>
</evidence>
<evidence type="ECO:0000256" key="3">
    <source>
        <dbReference type="SAM" id="SignalP"/>
    </source>
</evidence>
<evidence type="ECO:0000259" key="4">
    <source>
        <dbReference type="PROSITE" id="PS50175"/>
    </source>
</evidence>
<keyword evidence="6" id="KW-1185">Reference proteome</keyword>
<dbReference type="PROSITE" id="PS00141">
    <property type="entry name" value="ASP_PROTEASE"/>
    <property type="match status" value="1"/>
</dbReference>
<keyword evidence="1" id="KW-0378">Hydrolase</keyword>
<dbReference type="Proteomes" id="UP000619041">
    <property type="component" value="Unassembled WGS sequence"/>
</dbReference>
<comment type="caution">
    <text evidence="5">The sequence shown here is derived from an EMBL/GenBank/DDBJ whole genome shotgun (WGS) entry which is preliminary data.</text>
</comment>
<dbReference type="SUPFAM" id="SSF50630">
    <property type="entry name" value="Acid proteases"/>
    <property type="match status" value="2"/>
</dbReference>